<dbReference type="GO" id="GO:0008010">
    <property type="term" value="F:structural constituent of chitin-based larval cuticle"/>
    <property type="evidence" value="ECO:0000318"/>
    <property type="project" value="GO_Central"/>
</dbReference>
<reference evidence="2 3" key="1">
    <citation type="journal article" date="2011" name="Science">
        <title>The ecoresponsive genome of Daphnia pulex.</title>
        <authorList>
            <person name="Colbourne J.K."/>
            <person name="Pfrender M.E."/>
            <person name="Gilbert D."/>
            <person name="Thomas W.K."/>
            <person name="Tucker A."/>
            <person name="Oakley T.H."/>
            <person name="Tokishita S."/>
            <person name="Aerts A."/>
            <person name="Arnold G.J."/>
            <person name="Basu M.K."/>
            <person name="Bauer D.J."/>
            <person name="Caceres C.E."/>
            <person name="Carmel L."/>
            <person name="Casola C."/>
            <person name="Choi J.H."/>
            <person name="Detter J.C."/>
            <person name="Dong Q."/>
            <person name="Dusheyko S."/>
            <person name="Eads B.D."/>
            <person name="Frohlich T."/>
            <person name="Geiler-Samerotte K.A."/>
            <person name="Gerlach D."/>
            <person name="Hatcher P."/>
            <person name="Jogdeo S."/>
            <person name="Krijgsveld J."/>
            <person name="Kriventseva E.V."/>
            <person name="Kultz D."/>
            <person name="Laforsch C."/>
            <person name="Lindquist E."/>
            <person name="Lopez J."/>
            <person name="Manak J.R."/>
            <person name="Muller J."/>
            <person name="Pangilinan J."/>
            <person name="Patwardhan R.P."/>
            <person name="Pitluck S."/>
            <person name="Pritham E.J."/>
            <person name="Rechtsteiner A."/>
            <person name="Rho M."/>
            <person name="Rogozin I.B."/>
            <person name="Sakarya O."/>
            <person name="Salamov A."/>
            <person name="Schaack S."/>
            <person name="Shapiro H."/>
            <person name="Shiga Y."/>
            <person name="Skalitzky C."/>
            <person name="Smith Z."/>
            <person name="Souvorov A."/>
            <person name="Sung W."/>
            <person name="Tang Z."/>
            <person name="Tsuchiya D."/>
            <person name="Tu H."/>
            <person name="Vos H."/>
            <person name="Wang M."/>
            <person name="Wolf Y.I."/>
            <person name="Yamagata H."/>
            <person name="Yamada T."/>
            <person name="Ye Y."/>
            <person name="Shaw J.R."/>
            <person name="Andrews J."/>
            <person name="Crease T.J."/>
            <person name="Tang H."/>
            <person name="Lucas S.M."/>
            <person name="Robertson H.M."/>
            <person name="Bork P."/>
            <person name="Koonin E.V."/>
            <person name="Zdobnov E.M."/>
            <person name="Grigoriev I.V."/>
            <person name="Lynch M."/>
            <person name="Boore J.L."/>
        </authorList>
    </citation>
    <scope>NUCLEOTIDE SEQUENCE [LARGE SCALE GENOMIC DNA]</scope>
</reference>
<evidence type="ECO:0000256" key="1">
    <source>
        <dbReference type="SAM" id="MobiDB-lite"/>
    </source>
</evidence>
<dbReference type="GO" id="GO:0062129">
    <property type="term" value="C:chitin-based extracellular matrix"/>
    <property type="evidence" value="ECO:0000318"/>
    <property type="project" value="GO_Central"/>
</dbReference>
<dbReference type="OrthoDB" id="6387315at2759"/>
<feature type="compositionally biased region" description="Basic and acidic residues" evidence="1">
    <location>
        <begin position="1"/>
        <end position="17"/>
    </location>
</feature>
<gene>
    <name evidence="2" type="ORF">DAPPUDRAFT_335702</name>
</gene>
<dbReference type="InParanoid" id="E9HYB6"/>
<protein>
    <submittedName>
        <fullName evidence="2">Uncharacterized protein</fullName>
    </submittedName>
</protein>
<dbReference type="HOGENOM" id="CLU_970635_0_0_1"/>
<sequence>MNPVDGDRSVIEKKDDVSYSFSSISENGSQRQVGSKPKDIGNVNRESYSDSFPDNTAVNWVADENGIQAPVPDSPPTGQMEPPGKCSPI</sequence>
<feature type="compositionally biased region" description="Polar residues" evidence="1">
    <location>
        <begin position="44"/>
        <end position="58"/>
    </location>
</feature>
<dbReference type="EMBL" id="GL733133">
    <property type="protein sequence ID" value="EFX63264.1"/>
    <property type="molecule type" value="Genomic_DNA"/>
</dbReference>
<dbReference type="Proteomes" id="UP000000305">
    <property type="component" value="Unassembled WGS sequence"/>
</dbReference>
<feature type="compositionally biased region" description="Polar residues" evidence="1">
    <location>
        <begin position="19"/>
        <end position="33"/>
    </location>
</feature>
<evidence type="ECO:0000313" key="2">
    <source>
        <dbReference type="EMBL" id="EFX63264.1"/>
    </source>
</evidence>
<keyword evidence="3" id="KW-1185">Reference proteome</keyword>
<evidence type="ECO:0000313" key="3">
    <source>
        <dbReference type="Proteomes" id="UP000000305"/>
    </source>
</evidence>
<organism evidence="2 3">
    <name type="scientific">Daphnia pulex</name>
    <name type="common">Water flea</name>
    <dbReference type="NCBI Taxonomy" id="6669"/>
    <lineage>
        <taxon>Eukaryota</taxon>
        <taxon>Metazoa</taxon>
        <taxon>Ecdysozoa</taxon>
        <taxon>Arthropoda</taxon>
        <taxon>Crustacea</taxon>
        <taxon>Branchiopoda</taxon>
        <taxon>Diplostraca</taxon>
        <taxon>Cladocera</taxon>
        <taxon>Anomopoda</taxon>
        <taxon>Daphniidae</taxon>
        <taxon>Daphnia</taxon>
    </lineage>
</organism>
<name>E9HYB6_DAPPU</name>
<proteinExistence type="predicted"/>
<dbReference type="KEGG" id="dpx:DAPPUDRAFT_335702"/>
<dbReference type="AlphaFoldDB" id="E9HYB6"/>
<dbReference type="PhylomeDB" id="E9HYB6"/>
<feature type="region of interest" description="Disordered" evidence="1">
    <location>
        <begin position="1"/>
        <end position="89"/>
    </location>
</feature>
<accession>E9HYB6</accession>